<evidence type="ECO:0000313" key="10">
    <source>
        <dbReference type="Proteomes" id="UP000831782"/>
    </source>
</evidence>
<dbReference type="PROSITE" id="PS00211">
    <property type="entry name" value="ABC_TRANSPORTER_1"/>
    <property type="match status" value="1"/>
</dbReference>
<keyword evidence="6" id="KW-1278">Translocase</keyword>
<reference evidence="9 10" key="1">
    <citation type="submission" date="2022-04" db="EMBL/GenBank/DDBJ databases">
        <title>Gracilibacillus sp. isolated from saltern.</title>
        <authorList>
            <person name="Won M."/>
            <person name="Lee C.-M."/>
            <person name="Woen H.-Y."/>
            <person name="Kwon S.-W."/>
        </authorList>
    </citation>
    <scope>NUCLEOTIDE SEQUENCE [LARGE SCALE GENOMIC DNA]</scope>
    <source>
        <strain evidence="9 10">SSWR10-1</strain>
    </source>
</reference>
<evidence type="ECO:0000256" key="5">
    <source>
        <dbReference type="ARBA" id="ARBA00022885"/>
    </source>
</evidence>
<dbReference type="CDD" id="cd03256">
    <property type="entry name" value="ABC_PhnC_transporter"/>
    <property type="match status" value="1"/>
</dbReference>
<dbReference type="InterPro" id="IPR027417">
    <property type="entry name" value="P-loop_NTPase"/>
</dbReference>
<proteinExistence type="predicted"/>
<dbReference type="InterPro" id="IPR050086">
    <property type="entry name" value="MetN_ABC_transporter-like"/>
</dbReference>
<gene>
    <name evidence="9" type="primary">phnC</name>
    <name evidence="9" type="ORF">MUN88_03915</name>
</gene>
<keyword evidence="5" id="KW-0918">Phosphonate transport</keyword>
<feature type="domain" description="ABC transporter" evidence="8">
    <location>
        <begin position="2"/>
        <end position="246"/>
    </location>
</feature>
<protein>
    <submittedName>
        <fullName evidence="9">Phosphonate ABC transporter ATP-binding protein</fullName>
    </submittedName>
</protein>
<evidence type="ECO:0000256" key="1">
    <source>
        <dbReference type="ARBA" id="ARBA00022448"/>
    </source>
</evidence>
<dbReference type="RefSeq" id="WP_244721099.1">
    <property type="nucleotide sequence ID" value="NZ_CP095072.1"/>
</dbReference>
<name>A0ABY4EY00_9BACI</name>
<keyword evidence="4 9" id="KW-0067">ATP-binding</keyword>
<keyword evidence="1" id="KW-0813">Transport</keyword>
<dbReference type="InterPro" id="IPR017871">
    <property type="entry name" value="ABC_transporter-like_CS"/>
</dbReference>
<keyword evidence="7" id="KW-0472">Membrane</keyword>
<keyword evidence="2" id="KW-1003">Cell membrane</keyword>
<dbReference type="PROSITE" id="PS50893">
    <property type="entry name" value="ABC_TRANSPORTER_2"/>
    <property type="match status" value="1"/>
</dbReference>
<dbReference type="Pfam" id="PF00005">
    <property type="entry name" value="ABC_tran"/>
    <property type="match status" value="1"/>
</dbReference>
<dbReference type="NCBIfam" id="TIGR02315">
    <property type="entry name" value="ABC_phnC"/>
    <property type="match status" value="1"/>
</dbReference>
<evidence type="ECO:0000313" key="9">
    <source>
        <dbReference type="EMBL" id="UOQ49281.1"/>
    </source>
</evidence>
<dbReference type="InterPro" id="IPR003439">
    <property type="entry name" value="ABC_transporter-like_ATP-bd"/>
</dbReference>
<keyword evidence="10" id="KW-1185">Reference proteome</keyword>
<evidence type="ECO:0000256" key="4">
    <source>
        <dbReference type="ARBA" id="ARBA00022840"/>
    </source>
</evidence>
<evidence type="ECO:0000259" key="8">
    <source>
        <dbReference type="PROSITE" id="PS50893"/>
    </source>
</evidence>
<dbReference type="Proteomes" id="UP000831782">
    <property type="component" value="Chromosome"/>
</dbReference>
<dbReference type="PANTHER" id="PTHR43166">
    <property type="entry name" value="AMINO ACID IMPORT ATP-BINDING PROTEIN"/>
    <property type="match status" value="1"/>
</dbReference>
<evidence type="ECO:0000256" key="3">
    <source>
        <dbReference type="ARBA" id="ARBA00022741"/>
    </source>
</evidence>
<organism evidence="9 10">
    <name type="scientific">Gracilibacillus caseinilyticus</name>
    <dbReference type="NCBI Taxonomy" id="2932256"/>
    <lineage>
        <taxon>Bacteria</taxon>
        <taxon>Bacillati</taxon>
        <taxon>Bacillota</taxon>
        <taxon>Bacilli</taxon>
        <taxon>Bacillales</taxon>
        <taxon>Bacillaceae</taxon>
        <taxon>Gracilibacillus</taxon>
    </lineage>
</organism>
<dbReference type="EMBL" id="CP095072">
    <property type="protein sequence ID" value="UOQ49281.1"/>
    <property type="molecule type" value="Genomic_DNA"/>
</dbReference>
<evidence type="ECO:0000256" key="2">
    <source>
        <dbReference type="ARBA" id="ARBA00022475"/>
    </source>
</evidence>
<dbReference type="InterPro" id="IPR012693">
    <property type="entry name" value="ABC_transpr_PhnC"/>
</dbReference>
<evidence type="ECO:0000256" key="7">
    <source>
        <dbReference type="ARBA" id="ARBA00023136"/>
    </source>
</evidence>
<dbReference type="InterPro" id="IPR003593">
    <property type="entry name" value="AAA+_ATPase"/>
</dbReference>
<evidence type="ECO:0000256" key="6">
    <source>
        <dbReference type="ARBA" id="ARBA00022967"/>
    </source>
</evidence>
<accession>A0ABY4EY00</accession>
<dbReference type="SMART" id="SM00382">
    <property type="entry name" value="AAA"/>
    <property type="match status" value="1"/>
</dbReference>
<sequence>MIEFIDVDKTYGKGVKALQNVNLKIDKGEFVAVIGLSGAGKSTLIRCINRMHDITSGSLVVDGIEVGHLRGKEIRKFRRRIGMIFQSFNLVTRATVLKNVLVSFVPELPLWRKLTGIFSKELKLKALTALDQVGILDKAYVRVDQLSGGQQQRVALARTLAQNPYIMLADEPIASLDPVTSQQVMDDFKRINQQMDLSVIMNIHHVEVALEYADRIIGVREGQIVYDGPSQEVTDDILDYIYKGGKEDVTTEAYEEGAYV</sequence>
<dbReference type="Gene3D" id="3.40.50.300">
    <property type="entry name" value="P-loop containing nucleotide triphosphate hydrolases"/>
    <property type="match status" value="1"/>
</dbReference>
<dbReference type="SUPFAM" id="SSF52540">
    <property type="entry name" value="P-loop containing nucleoside triphosphate hydrolases"/>
    <property type="match status" value="1"/>
</dbReference>
<dbReference type="PANTHER" id="PTHR43166:SF6">
    <property type="entry name" value="PHOSPHONATES IMPORT ATP-BINDING PROTEIN PHNC"/>
    <property type="match status" value="1"/>
</dbReference>
<dbReference type="GO" id="GO:0005524">
    <property type="term" value="F:ATP binding"/>
    <property type="evidence" value="ECO:0007669"/>
    <property type="project" value="UniProtKB-KW"/>
</dbReference>
<keyword evidence="3" id="KW-0547">Nucleotide-binding</keyword>